<evidence type="ECO:0000256" key="1">
    <source>
        <dbReference type="ARBA" id="ARBA00009995"/>
    </source>
</evidence>
<dbReference type="SMR" id="A0A3Q7HL40"/>
<dbReference type="Proteomes" id="UP000004994">
    <property type="component" value="Chromosome 8"/>
</dbReference>
<keyword evidence="3" id="KW-1185">Reference proteome</keyword>
<proteinExistence type="inferred from homology"/>
<dbReference type="OMA" id="ESNCSHL"/>
<dbReference type="Gene3D" id="3.40.50.2000">
    <property type="entry name" value="Glycogen Phosphorylase B"/>
    <property type="match status" value="3"/>
</dbReference>
<comment type="similarity">
    <text evidence="1">Belongs to the UDP-glycosyltransferase family.</text>
</comment>
<dbReference type="AlphaFoldDB" id="A0A3Q7HL40"/>
<reference evidence="2" key="1">
    <citation type="journal article" date="2012" name="Nature">
        <title>The tomato genome sequence provides insights into fleshy fruit evolution.</title>
        <authorList>
            <consortium name="Tomato Genome Consortium"/>
        </authorList>
    </citation>
    <scope>NUCLEOTIDE SEQUENCE [LARGE SCALE GENOMIC DNA]</scope>
    <source>
        <strain evidence="2">cv. Heinz 1706</strain>
    </source>
</reference>
<dbReference type="PaxDb" id="4081-Solyc08g008450.1.1"/>
<dbReference type="PANTHER" id="PTHR11926:SF774">
    <property type="entry name" value="UDP-GLYCOSYLTRANSFERASE 85A1-RELATED"/>
    <property type="match status" value="1"/>
</dbReference>
<accession>A0A3Q7HL40</accession>
<evidence type="ECO:0000313" key="2">
    <source>
        <dbReference type="EnsemblPlants" id="Solyc08g008450.2.1"/>
    </source>
</evidence>
<dbReference type="Gramene" id="Solyc08g008450.2.1">
    <property type="protein sequence ID" value="Solyc08g008450.2.1"/>
    <property type="gene ID" value="Solyc08g008450.2"/>
</dbReference>
<dbReference type="EnsemblPlants" id="Solyc08g008450.2.1">
    <property type="protein sequence ID" value="Solyc08g008450.2.1"/>
    <property type="gene ID" value="Solyc08g008450.2"/>
</dbReference>
<name>A0A3Q7HL40_SOLLC</name>
<sequence>MTVSDGLPVNFDRSLNHDQFMASLLHVFSAHVEEALVKIMESKLDPPVTCLIADSFFVFPGKLAKKYGLLYISFWTEPALVFTLYYHLHLMKLHGHFGCIGPIFPPEFTKRGVTTSMWFESDCTHWLDLQQHATVSYVSFGSYAHITKNDLVEIAYGLSLSKVSFIWVLRPDIVSSDDPKPLPKDFEGEICGRGLVVS</sequence>
<evidence type="ECO:0000313" key="3">
    <source>
        <dbReference type="Proteomes" id="UP000004994"/>
    </source>
</evidence>
<dbReference type="PANTHER" id="PTHR11926">
    <property type="entry name" value="GLUCOSYL/GLUCURONOSYL TRANSFERASES"/>
    <property type="match status" value="1"/>
</dbReference>
<dbReference type="STRING" id="4081.A0A3Q7HL40"/>
<dbReference type="SUPFAM" id="SSF53756">
    <property type="entry name" value="UDP-Glycosyltransferase/glycogen phosphorylase"/>
    <property type="match status" value="1"/>
</dbReference>
<dbReference type="InParanoid" id="A0A3Q7HL40"/>
<organism evidence="2">
    <name type="scientific">Solanum lycopersicum</name>
    <name type="common">Tomato</name>
    <name type="synonym">Lycopersicon esculentum</name>
    <dbReference type="NCBI Taxonomy" id="4081"/>
    <lineage>
        <taxon>Eukaryota</taxon>
        <taxon>Viridiplantae</taxon>
        <taxon>Streptophyta</taxon>
        <taxon>Embryophyta</taxon>
        <taxon>Tracheophyta</taxon>
        <taxon>Spermatophyta</taxon>
        <taxon>Magnoliopsida</taxon>
        <taxon>eudicotyledons</taxon>
        <taxon>Gunneridae</taxon>
        <taxon>Pentapetalae</taxon>
        <taxon>asterids</taxon>
        <taxon>lamiids</taxon>
        <taxon>Solanales</taxon>
        <taxon>Solanaceae</taxon>
        <taxon>Solanoideae</taxon>
        <taxon>Solaneae</taxon>
        <taxon>Solanum</taxon>
        <taxon>Solanum subgen. Lycopersicon</taxon>
    </lineage>
</organism>
<reference evidence="2" key="2">
    <citation type="submission" date="2019-01" db="UniProtKB">
        <authorList>
            <consortium name="EnsemblPlants"/>
        </authorList>
    </citation>
    <scope>IDENTIFICATION</scope>
    <source>
        <strain evidence="2">cv. Heinz 1706</strain>
    </source>
</reference>
<protein>
    <submittedName>
        <fullName evidence="2">Uncharacterized protein</fullName>
    </submittedName>
</protein>